<evidence type="ECO:0000313" key="3">
    <source>
        <dbReference type="EMBL" id="ALN81026.1"/>
    </source>
</evidence>
<gene>
    <name evidence="3" type="ORF">LA76x_2896</name>
</gene>
<feature type="domain" description="Xylulose 5-phosphate/Fructose 6-phosphate phosphoketolase N-terminal" evidence="2">
    <location>
        <begin position="85"/>
        <end position="395"/>
    </location>
</feature>
<dbReference type="AlphaFoldDB" id="A0A0S2FBR4"/>
<dbReference type="STRING" id="84531.LA76x_2896"/>
<organism evidence="3 4">
    <name type="scientific">Lysobacter antibioticus</name>
    <dbReference type="NCBI Taxonomy" id="84531"/>
    <lineage>
        <taxon>Bacteria</taxon>
        <taxon>Pseudomonadati</taxon>
        <taxon>Pseudomonadota</taxon>
        <taxon>Gammaproteobacteria</taxon>
        <taxon>Lysobacterales</taxon>
        <taxon>Lysobacteraceae</taxon>
        <taxon>Lysobacter</taxon>
    </lineage>
</organism>
<protein>
    <submittedName>
        <fullName evidence="3">D-xylulose 5-phosphate/D-fructose 6-phosphate phosphoketolase family protein</fullName>
    </submittedName>
</protein>
<dbReference type="KEGG" id="lab:LA76x_2896"/>
<feature type="region of interest" description="Disordered" evidence="1">
    <location>
        <begin position="370"/>
        <end position="390"/>
    </location>
</feature>
<evidence type="ECO:0000259" key="2">
    <source>
        <dbReference type="Pfam" id="PF09364"/>
    </source>
</evidence>
<evidence type="ECO:0000313" key="4">
    <source>
        <dbReference type="Proteomes" id="UP000060787"/>
    </source>
</evidence>
<keyword evidence="4" id="KW-1185">Reference proteome</keyword>
<name>A0A0S2FBR4_LYSAN</name>
<dbReference type="Gene3D" id="3.40.50.970">
    <property type="match status" value="2"/>
</dbReference>
<dbReference type="InterPro" id="IPR005593">
    <property type="entry name" value="Xul5P/Fru6P_PKetolase"/>
</dbReference>
<dbReference type="Pfam" id="PF09364">
    <property type="entry name" value="XFP_N"/>
    <property type="match status" value="1"/>
</dbReference>
<dbReference type="GO" id="GO:0005975">
    <property type="term" value="P:carbohydrate metabolic process"/>
    <property type="evidence" value="ECO:0007669"/>
    <property type="project" value="InterPro"/>
</dbReference>
<dbReference type="RefSeq" id="WP_082647878.1">
    <property type="nucleotide sequence ID" value="NZ_CP011129.1"/>
</dbReference>
<dbReference type="InterPro" id="IPR018970">
    <property type="entry name" value="Xul5P/Fru6P_PKetolase_N"/>
</dbReference>
<dbReference type="Pfam" id="PF03894">
    <property type="entry name" value="XFP"/>
    <property type="match status" value="1"/>
</dbReference>
<proteinExistence type="predicted"/>
<dbReference type="PATRIC" id="fig|84531.8.peg.2908"/>
<dbReference type="InterPro" id="IPR029061">
    <property type="entry name" value="THDP-binding"/>
</dbReference>
<dbReference type="GO" id="GO:0016832">
    <property type="term" value="F:aldehyde-lyase activity"/>
    <property type="evidence" value="ECO:0007669"/>
    <property type="project" value="InterPro"/>
</dbReference>
<sequence length="830" mass="90545">MIYDETPEELVLACGTSEELDAPLRRRIEAEAADRRAKHSDFAYWATGYGAIVHDALTQVRIHAWIDALTGQGILPDAATGYRRLAAADRVASAAMWLVVHMTYAQTVRLDGRALNADDFKRHPEGHTGGSLNMVPAYAGYLAINALTGHTRAWLMGQGHCVAAVDALNLLTANMTPEHAGRYGLDDKRLSDFVGDFYSYGVSCDGYPTSPLGSHVNAFTAGSLQEGGYLGFAELHYVHAPLPGERLVAFLSDGAFEEQRGSDWAPRWWRPQDCGLVAPIMVLNGRRIEQRSQIAQEGGERWLHTHLRLNGFQPIGLDGRDPASIAWGIHAIELREQTRIDACACAGFDTSAPLRYGVAQAPKGYGFPGAGSNRAHNLPLPGNPSSDEDSRNQFNLACKTLHVAEPELRDAISALATHRQQRRPMERDHALATRQVHPPVSPGPQWRPPGESVSPMAALDEYFVATLAANPGLRVRVGNPDELRSNRLDRTLDLLKHRVQSPEPGVAESHTGSVITALNEEAVVCAALANKGGINLVVTYEAFAVKMLGALRQELTFARQLRHAGRAPGWLSVPIVLTSHTWENAKNEQSHQDPTVVEALMGEMQDSVRIIFPADANSACAALQTVYADRGRLFALVVPKRELPVVLEAEQAMALQRDGAIFLANAVDAEIDVVATGAYQLAAARRAWCRLGSHGIAANLIYLAEPGRFRTPRDEEEAEYTHDDEAVRRWFAPGRPRIFLTHTRPEPFLGALRRLDDGPALTAALGYRNRGGTLDVDGLMFANRCTWAHVLLAAATLLKRSAGAWLTSEEYDAALGWGAPAVLWQGACDE</sequence>
<accession>A0A0S2FBR4</accession>
<reference evidence="3 4" key="1">
    <citation type="journal article" date="2015" name="BMC Genomics">
        <title>Comparative genomics and metabolic profiling of the genus Lysobacter.</title>
        <authorList>
            <person name="de Bruijn I."/>
            <person name="Cheng X."/>
            <person name="de Jager V."/>
            <person name="Exposito R.G."/>
            <person name="Watrous J."/>
            <person name="Patel N."/>
            <person name="Postma J."/>
            <person name="Dorrestein P.C."/>
            <person name="Kobayashi D."/>
            <person name="Raaijmakers J.M."/>
        </authorList>
    </citation>
    <scope>NUCLEOTIDE SEQUENCE [LARGE SCALE GENOMIC DNA]</scope>
    <source>
        <strain evidence="3 4">76</strain>
    </source>
</reference>
<dbReference type="Proteomes" id="UP000060787">
    <property type="component" value="Chromosome"/>
</dbReference>
<dbReference type="SUPFAM" id="SSF52518">
    <property type="entry name" value="Thiamin diphosphate-binding fold (THDP-binding)"/>
    <property type="match status" value="2"/>
</dbReference>
<evidence type="ECO:0000256" key="1">
    <source>
        <dbReference type="SAM" id="MobiDB-lite"/>
    </source>
</evidence>
<dbReference type="EMBL" id="CP011129">
    <property type="protein sequence ID" value="ALN81026.1"/>
    <property type="molecule type" value="Genomic_DNA"/>
</dbReference>
<dbReference type="PANTHER" id="PTHR31273">
    <property type="entry name" value="PHOSPHOKETOLASE-RELATED"/>
    <property type="match status" value="1"/>
</dbReference>
<dbReference type="PANTHER" id="PTHR31273:SF0">
    <property type="entry name" value="PHOSPHOKETOLASE-RELATED"/>
    <property type="match status" value="1"/>
</dbReference>